<keyword evidence="1" id="KW-1133">Transmembrane helix</keyword>
<reference evidence="3" key="1">
    <citation type="journal article" date="2019" name="Int. J. Syst. Evol. Microbiol.">
        <title>The Global Catalogue of Microorganisms (GCM) 10K type strain sequencing project: providing services to taxonomists for standard genome sequencing and annotation.</title>
        <authorList>
            <consortium name="The Broad Institute Genomics Platform"/>
            <consortium name="The Broad Institute Genome Sequencing Center for Infectious Disease"/>
            <person name="Wu L."/>
            <person name="Ma J."/>
        </authorList>
    </citation>
    <scope>NUCLEOTIDE SEQUENCE [LARGE SCALE GENOMIC DNA]</scope>
    <source>
        <strain evidence="3">KCTC 52924</strain>
    </source>
</reference>
<accession>A0ABW5VD62</accession>
<dbReference type="EMBL" id="JBHUOK010000029">
    <property type="protein sequence ID" value="MFD2789643.1"/>
    <property type="molecule type" value="Genomic_DNA"/>
</dbReference>
<keyword evidence="3" id="KW-1185">Reference proteome</keyword>
<sequence length="585" mass="66708">MIEPIYFLNDRLFWFIMGGLILLWGVFIWKEGALFPKGRFFVRMLVATLALLALALIALKPMIPSKYNPMVGVVLTPGYQVQLLDSLRKTHDNLKVLNYDDGVDISDFLSLLHPVYILGRGIAPFNFWQYKKRSSTYLGGTLSSGVVRLNYDQEGTEGSKLIVKGVYNKPQSGNVLVLTDPAGTGLDSVAMSNYINQEFSLISDRKVQGQFLFSLVEKDSMGIIVGTEPLPQIIRKKKIFKVLILNGFPTFETKYLKNFLAEAGHELVVRSQMTKGKFKFEYFNTEKIVVNQLSHTLLKAFDLLIMDSETYLGLPKTTLEVLKVSVLDNGLGIFVQPNETLYTSQGNLLDFNFIKDNIKEMDWEKDSKTKMSKYPFHIHDEMRVEPIHKSHNTLLTAYKRLGKGRVGTSVMHGTFSLLLVGDSRGYREFWTTVIEAIGKRHIPGADWKVENFPVFVNEPLNFKLNNFTADSVVRSSDGYSVPLMQHVEVKNLWSGTTFPRQTGWNSLQLEIDTTTNNAFYVMDTLSWSSLRGYDLIQENKRFFNSKKDAAKIPSQYQLMNPLWFYSIFILGIGYLWLAPKLTKEE</sequence>
<evidence type="ECO:0000313" key="2">
    <source>
        <dbReference type="EMBL" id="MFD2789643.1"/>
    </source>
</evidence>
<organism evidence="2 3">
    <name type="scientific">Arenibacter antarcticus</name>
    <dbReference type="NCBI Taxonomy" id="2040469"/>
    <lineage>
        <taxon>Bacteria</taxon>
        <taxon>Pseudomonadati</taxon>
        <taxon>Bacteroidota</taxon>
        <taxon>Flavobacteriia</taxon>
        <taxon>Flavobacteriales</taxon>
        <taxon>Flavobacteriaceae</taxon>
        <taxon>Arenibacter</taxon>
    </lineage>
</organism>
<comment type="caution">
    <text evidence="2">The sequence shown here is derived from an EMBL/GenBank/DDBJ whole genome shotgun (WGS) entry which is preliminary data.</text>
</comment>
<feature type="transmembrane region" description="Helical" evidence="1">
    <location>
        <begin position="562"/>
        <end position="579"/>
    </location>
</feature>
<feature type="transmembrane region" description="Helical" evidence="1">
    <location>
        <begin position="12"/>
        <end position="29"/>
    </location>
</feature>
<dbReference type="Proteomes" id="UP001597532">
    <property type="component" value="Unassembled WGS sequence"/>
</dbReference>
<keyword evidence="1" id="KW-0472">Membrane</keyword>
<keyword evidence="1" id="KW-0812">Transmembrane</keyword>
<proteinExistence type="predicted"/>
<gene>
    <name evidence="2" type="ORF">ACFS1K_07720</name>
</gene>
<evidence type="ECO:0000256" key="1">
    <source>
        <dbReference type="SAM" id="Phobius"/>
    </source>
</evidence>
<dbReference type="RefSeq" id="WP_251807928.1">
    <property type="nucleotide sequence ID" value="NZ_CP166679.1"/>
</dbReference>
<protein>
    <submittedName>
        <fullName evidence="2">Uncharacterized protein</fullName>
    </submittedName>
</protein>
<name>A0ABW5VD62_9FLAO</name>
<evidence type="ECO:0000313" key="3">
    <source>
        <dbReference type="Proteomes" id="UP001597532"/>
    </source>
</evidence>
<feature type="transmembrane region" description="Helical" evidence="1">
    <location>
        <begin position="41"/>
        <end position="59"/>
    </location>
</feature>